<feature type="compositionally biased region" description="Basic residues" evidence="1">
    <location>
        <begin position="744"/>
        <end position="756"/>
    </location>
</feature>
<dbReference type="Proteomes" id="UP001303373">
    <property type="component" value="Chromosome 7"/>
</dbReference>
<dbReference type="PROSITE" id="PS50108">
    <property type="entry name" value="CRIB"/>
    <property type="match status" value="1"/>
</dbReference>
<dbReference type="AlphaFoldDB" id="A0AAQ3M8G7"/>
<feature type="compositionally biased region" description="Polar residues" evidence="1">
    <location>
        <begin position="536"/>
        <end position="558"/>
    </location>
</feature>
<dbReference type="EMBL" id="CP138586">
    <property type="protein sequence ID" value="WPH02078.1"/>
    <property type="molecule type" value="Genomic_DNA"/>
</dbReference>
<feature type="compositionally biased region" description="Polar residues" evidence="1">
    <location>
        <begin position="434"/>
        <end position="449"/>
    </location>
</feature>
<accession>A0AAQ3M8G7</accession>
<feature type="region of interest" description="Disordered" evidence="1">
    <location>
        <begin position="68"/>
        <end position="97"/>
    </location>
</feature>
<feature type="region of interest" description="Disordered" evidence="1">
    <location>
        <begin position="420"/>
        <end position="464"/>
    </location>
</feature>
<organism evidence="3 4">
    <name type="scientific">Acrodontium crateriforme</name>
    <dbReference type="NCBI Taxonomy" id="150365"/>
    <lineage>
        <taxon>Eukaryota</taxon>
        <taxon>Fungi</taxon>
        <taxon>Dikarya</taxon>
        <taxon>Ascomycota</taxon>
        <taxon>Pezizomycotina</taxon>
        <taxon>Dothideomycetes</taxon>
        <taxon>Dothideomycetidae</taxon>
        <taxon>Mycosphaerellales</taxon>
        <taxon>Teratosphaeriaceae</taxon>
        <taxon>Acrodontium</taxon>
    </lineage>
</organism>
<evidence type="ECO:0000313" key="3">
    <source>
        <dbReference type="EMBL" id="WPH02078.1"/>
    </source>
</evidence>
<dbReference type="InterPro" id="IPR000095">
    <property type="entry name" value="CRIB_dom"/>
</dbReference>
<reference evidence="3 4" key="1">
    <citation type="submission" date="2023-11" db="EMBL/GenBank/DDBJ databases">
        <title>An acidophilic fungus is an integral part of prey digestion in a carnivorous sundew plant.</title>
        <authorList>
            <person name="Tsai I.J."/>
        </authorList>
    </citation>
    <scope>NUCLEOTIDE SEQUENCE [LARGE SCALE GENOMIC DNA]</scope>
    <source>
        <strain evidence="3">169a</strain>
    </source>
</reference>
<feature type="region of interest" description="Disordered" evidence="1">
    <location>
        <begin position="536"/>
        <end position="594"/>
    </location>
</feature>
<evidence type="ECO:0000313" key="4">
    <source>
        <dbReference type="Proteomes" id="UP001303373"/>
    </source>
</evidence>
<evidence type="ECO:0000256" key="1">
    <source>
        <dbReference type="SAM" id="MobiDB-lite"/>
    </source>
</evidence>
<feature type="compositionally biased region" description="Basic and acidic residues" evidence="1">
    <location>
        <begin position="242"/>
        <end position="253"/>
    </location>
</feature>
<feature type="compositionally biased region" description="Low complexity" evidence="1">
    <location>
        <begin position="258"/>
        <end position="279"/>
    </location>
</feature>
<keyword evidence="4" id="KW-1185">Reference proteome</keyword>
<feature type="region of interest" description="Disordered" evidence="1">
    <location>
        <begin position="1"/>
        <end position="54"/>
    </location>
</feature>
<feature type="compositionally biased region" description="Basic and acidic residues" evidence="1">
    <location>
        <begin position="581"/>
        <end position="594"/>
    </location>
</feature>
<feature type="region of interest" description="Disordered" evidence="1">
    <location>
        <begin position="240"/>
        <end position="385"/>
    </location>
</feature>
<feature type="compositionally biased region" description="Low complexity" evidence="1">
    <location>
        <begin position="344"/>
        <end position="355"/>
    </location>
</feature>
<sequence>MRHSLLGKSVSGFVTATEMTPGELPRASCDYGQPDSDSSRPRSSMSESGWRRATEPFGNFRTSLFAGRKLSNSSLSRQARPPSRSSTRNDADHAPRASCDTYRSEIGLAQEDRRCGISPPFNFKHVSHTSRDHLAALEKVDETHLRAEFWSVSGNQRPRRYLSSGSEDAPEKRYATYASRKLSLSRSQCPTLPHQLSPSWTATPIGVPYSIDEAIFDDIKDTSFTPDEVLLPQVLNGTQFPPRRDSFHPRLPERPWLVPTTPVSFESSSSVDSEGGDVFRSSPETPGRGTPLDTVHEDYEPVVSAPIGPPPSLPLPPLPVQQATNESADTAAEPTKPLPHLPASGSSRSSTGSSSKRSKDAEAADDVQIEATKDAKLSSIKLSTKPVSRTLDGSLPVLSRLIIPSADVSNGQALVYGSTSGLSEKDSPAKDTPANISPATISPSKSAQYELTPETPRIHSNQPLGSANTAVVANKASDSDFQSAIQPGSLVVSTETATPFTEQRKSTNILRRSVQMVNAPNSSVSSLTSIFESSSVTKTPSSETQPINHVSKNVSQMATPPDELKPASEAALSGQTNAPAEKADHENESSTREEPMAMISVSATPMIQVPSMPDKAAAIYQNPVTKTHGSVRPDRPVTPSNEKASKTLSIATSSSLTPPSAVIASTRSSPRSAMSNFSNSISDDTWEDDVDFLYQQEAESRSDFDWRSLSPNRESIDFENRAKPPIGLHSLQPPFSPTMNSTQLRRRLVSTKKARRTSGERTTKYKRGSSVGHQELHEARSHANDGTCSNTEVAVESATTVEKPQASKDPYNEYVKDNSGEPLSSEPVSSFDHDSVNEMSCADPQKKPNRLSVQFSTATSAATGNRDSKRYSTSSQGKQGSTSSSDHFSLRSLFSRNKSQRLSTASNGSVGIPDLFPAGRKSKTYAPNRPVSPAISSPIQCAPPTSFPHGARPHHQDDGMPALPSVSKPWMGSVSMSTNRPQTPGDRAATPIGGQRAPRRPSQRPSFEGGWI</sequence>
<feature type="compositionally biased region" description="Pro residues" evidence="1">
    <location>
        <begin position="307"/>
        <end position="319"/>
    </location>
</feature>
<feature type="region of interest" description="Disordered" evidence="1">
    <location>
        <begin position="723"/>
        <end position="891"/>
    </location>
</feature>
<feature type="domain" description="CRIB" evidence="2">
    <location>
        <begin position="117"/>
        <end position="130"/>
    </location>
</feature>
<feature type="compositionally biased region" description="Polar residues" evidence="1">
    <location>
        <begin position="851"/>
        <end position="865"/>
    </location>
</feature>
<feature type="compositionally biased region" description="Low complexity" evidence="1">
    <location>
        <begin position="872"/>
        <end position="885"/>
    </location>
</feature>
<evidence type="ECO:0000259" key="2">
    <source>
        <dbReference type="PROSITE" id="PS50108"/>
    </source>
</evidence>
<gene>
    <name evidence="3" type="ORF">R9X50_00493300</name>
</gene>
<feature type="region of interest" description="Disordered" evidence="1">
    <location>
        <begin position="624"/>
        <end position="681"/>
    </location>
</feature>
<feature type="compositionally biased region" description="Polar residues" evidence="1">
    <location>
        <begin position="784"/>
        <end position="802"/>
    </location>
</feature>
<proteinExistence type="predicted"/>
<feature type="compositionally biased region" description="Basic and acidic residues" evidence="1">
    <location>
        <begin position="810"/>
        <end position="819"/>
    </location>
</feature>
<feature type="compositionally biased region" description="Polar residues" evidence="1">
    <location>
        <begin position="638"/>
        <end position="681"/>
    </location>
</feature>
<feature type="compositionally biased region" description="Polar residues" evidence="1">
    <location>
        <begin position="70"/>
        <end position="86"/>
    </location>
</feature>
<protein>
    <recommendedName>
        <fullName evidence="2">CRIB domain-containing protein</fullName>
    </recommendedName>
</protein>
<name>A0AAQ3M8G7_9PEZI</name>
<feature type="compositionally biased region" description="Basic and acidic residues" evidence="1">
    <location>
        <begin position="774"/>
        <end position="783"/>
    </location>
</feature>
<feature type="region of interest" description="Disordered" evidence="1">
    <location>
        <begin position="921"/>
        <end position="1012"/>
    </location>
</feature>